<dbReference type="InterPro" id="IPR001633">
    <property type="entry name" value="EAL_dom"/>
</dbReference>
<dbReference type="InterPro" id="IPR035919">
    <property type="entry name" value="EAL_sf"/>
</dbReference>
<feature type="transmembrane region" description="Helical" evidence="2">
    <location>
        <begin position="99"/>
        <end position="119"/>
    </location>
</feature>
<dbReference type="Pfam" id="PF00563">
    <property type="entry name" value="EAL"/>
    <property type="match status" value="1"/>
</dbReference>
<feature type="region of interest" description="Disordered" evidence="1">
    <location>
        <begin position="141"/>
        <end position="171"/>
    </location>
</feature>
<keyword evidence="5" id="KW-1185">Reference proteome</keyword>
<evidence type="ECO:0000256" key="1">
    <source>
        <dbReference type="SAM" id="MobiDB-lite"/>
    </source>
</evidence>
<comment type="caution">
    <text evidence="4">The sequence shown here is derived from an EMBL/GenBank/DDBJ whole genome shotgun (WGS) entry which is preliminary data.</text>
</comment>
<dbReference type="SUPFAM" id="SSF141868">
    <property type="entry name" value="EAL domain-like"/>
    <property type="match status" value="1"/>
</dbReference>
<dbReference type="InterPro" id="IPR050706">
    <property type="entry name" value="Cyclic-di-GMP_PDE-like"/>
</dbReference>
<evidence type="ECO:0000256" key="2">
    <source>
        <dbReference type="SAM" id="Phobius"/>
    </source>
</evidence>
<dbReference type="PROSITE" id="PS50883">
    <property type="entry name" value="EAL"/>
    <property type="match status" value="1"/>
</dbReference>
<gene>
    <name evidence="4" type="ORF">ACFOGJ_02265</name>
</gene>
<dbReference type="PANTHER" id="PTHR33121">
    <property type="entry name" value="CYCLIC DI-GMP PHOSPHODIESTERASE PDEF"/>
    <property type="match status" value="1"/>
</dbReference>
<dbReference type="SMART" id="SM00052">
    <property type="entry name" value="EAL"/>
    <property type="match status" value="1"/>
</dbReference>
<proteinExistence type="predicted"/>
<dbReference type="PANTHER" id="PTHR33121:SF70">
    <property type="entry name" value="SIGNALING PROTEIN YKOW"/>
    <property type="match status" value="1"/>
</dbReference>
<reference evidence="5" key="1">
    <citation type="journal article" date="2019" name="Int. J. Syst. Evol. Microbiol.">
        <title>The Global Catalogue of Microorganisms (GCM) 10K type strain sequencing project: providing services to taxonomists for standard genome sequencing and annotation.</title>
        <authorList>
            <consortium name="The Broad Institute Genomics Platform"/>
            <consortium name="The Broad Institute Genome Sequencing Center for Infectious Disease"/>
            <person name="Wu L."/>
            <person name="Ma J."/>
        </authorList>
    </citation>
    <scope>NUCLEOTIDE SEQUENCE [LARGE SCALE GENOMIC DNA]</scope>
    <source>
        <strain evidence="5">KCTC 42964</strain>
    </source>
</reference>
<keyword evidence="2" id="KW-1133">Transmembrane helix</keyword>
<dbReference type="EMBL" id="JBHRTR010000005">
    <property type="protein sequence ID" value="MFC3226034.1"/>
    <property type="molecule type" value="Genomic_DNA"/>
</dbReference>
<feature type="compositionally biased region" description="Basic residues" evidence="1">
    <location>
        <begin position="161"/>
        <end position="171"/>
    </location>
</feature>
<keyword evidence="2" id="KW-0812">Transmembrane</keyword>
<name>A0ABV7KVB7_9PROT</name>
<accession>A0ABV7KVB7</accession>
<dbReference type="RefSeq" id="WP_379897784.1">
    <property type="nucleotide sequence ID" value="NZ_JBHRTR010000005.1"/>
</dbReference>
<protein>
    <submittedName>
        <fullName evidence="4">EAL domain-containing protein</fullName>
    </submittedName>
</protein>
<feature type="transmembrane region" description="Helical" evidence="2">
    <location>
        <begin position="56"/>
        <end position="87"/>
    </location>
</feature>
<feature type="domain" description="EAL" evidence="3">
    <location>
        <begin position="181"/>
        <end position="435"/>
    </location>
</feature>
<organism evidence="4 5">
    <name type="scientific">Marinibaculum pumilum</name>
    <dbReference type="NCBI Taxonomy" id="1766165"/>
    <lineage>
        <taxon>Bacteria</taxon>
        <taxon>Pseudomonadati</taxon>
        <taxon>Pseudomonadota</taxon>
        <taxon>Alphaproteobacteria</taxon>
        <taxon>Rhodospirillales</taxon>
        <taxon>Rhodospirillaceae</taxon>
        <taxon>Marinibaculum</taxon>
    </lineage>
</organism>
<evidence type="ECO:0000313" key="4">
    <source>
        <dbReference type="EMBL" id="MFC3226034.1"/>
    </source>
</evidence>
<evidence type="ECO:0000313" key="5">
    <source>
        <dbReference type="Proteomes" id="UP001595528"/>
    </source>
</evidence>
<dbReference type="CDD" id="cd01948">
    <property type="entry name" value="EAL"/>
    <property type="match status" value="1"/>
</dbReference>
<dbReference type="Gene3D" id="3.20.20.450">
    <property type="entry name" value="EAL domain"/>
    <property type="match status" value="1"/>
</dbReference>
<evidence type="ECO:0000259" key="3">
    <source>
        <dbReference type="PROSITE" id="PS50883"/>
    </source>
</evidence>
<feature type="transmembrane region" description="Helical" evidence="2">
    <location>
        <begin position="23"/>
        <end position="44"/>
    </location>
</feature>
<dbReference type="Proteomes" id="UP001595528">
    <property type="component" value="Unassembled WGS sequence"/>
</dbReference>
<sequence length="441" mass="47679">MLPGSAPRLLDGLLDPTLRDPEFHVMSGGTIAVAGLLALLLVLVDGLSAPLASHLFYLPVMLGALVYGWRGGVTVALVAGLLAAVIASGVAPAPVASPVAGLLPVAVQIVLGFALGGLADAVREHLRRALLEAPGPVPMKGRPGQAGGVVGGQTPQAKRERAFRRRGTQRRCPRPRLDISDNALLADLQRALKDDHGLHLVFQPKVDLRNGRCTGAEALIRWSCDGRGAVPPGRFVPLAEDTHLIRPLTEWVLRQGLDQLRDWQRGGLDLTLAVNISVRNLMQPDFVFFVGQELAMRGLPPHLLHLEVTESGLMVDPHASIATLQALKALGVHIAIDDFGTGQSSMAYLRHLPADTVKIDRSFVDDMHVDRSDEVIVRATIMMARFLRLRVVAEGVENGQIYEKLRRFRCDEVQGYHIAKPMAGSDLADWIAAPAPWREAV</sequence>
<keyword evidence="2" id="KW-0472">Membrane</keyword>